<keyword evidence="3" id="KW-1185">Reference proteome</keyword>
<dbReference type="Proteomes" id="UP000006514">
    <property type="component" value="Unassembled WGS sequence"/>
</dbReference>
<feature type="region of interest" description="Disordered" evidence="1">
    <location>
        <begin position="192"/>
        <end position="249"/>
    </location>
</feature>
<dbReference type="KEGG" id="adl:AURDEDRAFT_132028"/>
<evidence type="ECO:0000313" key="2">
    <source>
        <dbReference type="EMBL" id="EJD32711.1"/>
    </source>
</evidence>
<dbReference type="AlphaFoldDB" id="J0L8N0"/>
<organism evidence="2 3">
    <name type="scientific">Auricularia subglabra (strain TFB-10046 / SS5)</name>
    <name type="common">White-rot fungus</name>
    <name type="synonym">Auricularia delicata (strain TFB10046)</name>
    <dbReference type="NCBI Taxonomy" id="717982"/>
    <lineage>
        <taxon>Eukaryota</taxon>
        <taxon>Fungi</taxon>
        <taxon>Dikarya</taxon>
        <taxon>Basidiomycota</taxon>
        <taxon>Agaricomycotina</taxon>
        <taxon>Agaricomycetes</taxon>
        <taxon>Auriculariales</taxon>
        <taxon>Auriculariaceae</taxon>
        <taxon>Auricularia</taxon>
    </lineage>
</organism>
<sequence length="352" mass="37676">MMQSEPATATWVRFFFVCDNSTVWLIRHRQDYDADSVSSSLASGLASIDRVEEELNDHPTLTPHRTRYSIFMSDILALADTQNDHSALAAIMNKFPAVDEDDGKLWLAYMKQCRTSGTLPCDFIMDSFPTVSWAKTIRLGNGAALVPTSEVHGPPAIPGTATQSATHPGSASEVSLSPVRPACAIDSATRSTLVCDDPDMPPNGTEPTAPAPAAPDVSPPIPPLGGSRPQTPRHAPVAPPPSTRTASPVQQARAVPGREVHPSVVASPYPCAHSSLYPQFANIDAGSPVAQGRTPWANVAPPVYEELLVRHVGFHAEWIALLTVVQRMSQGRGPVSMIFGPVTIGTWNIGRK</sequence>
<evidence type="ECO:0000313" key="3">
    <source>
        <dbReference type="Proteomes" id="UP000006514"/>
    </source>
</evidence>
<proteinExistence type="predicted"/>
<reference evidence="3" key="1">
    <citation type="journal article" date="2012" name="Science">
        <title>The Paleozoic origin of enzymatic lignin decomposition reconstructed from 31 fungal genomes.</title>
        <authorList>
            <person name="Floudas D."/>
            <person name="Binder M."/>
            <person name="Riley R."/>
            <person name="Barry K."/>
            <person name="Blanchette R.A."/>
            <person name="Henrissat B."/>
            <person name="Martinez A.T."/>
            <person name="Otillar R."/>
            <person name="Spatafora J.W."/>
            <person name="Yadav J.S."/>
            <person name="Aerts A."/>
            <person name="Benoit I."/>
            <person name="Boyd A."/>
            <person name="Carlson A."/>
            <person name="Copeland A."/>
            <person name="Coutinho P.M."/>
            <person name="de Vries R.P."/>
            <person name="Ferreira P."/>
            <person name="Findley K."/>
            <person name="Foster B."/>
            <person name="Gaskell J."/>
            <person name="Glotzer D."/>
            <person name="Gorecki P."/>
            <person name="Heitman J."/>
            <person name="Hesse C."/>
            <person name="Hori C."/>
            <person name="Igarashi K."/>
            <person name="Jurgens J.A."/>
            <person name="Kallen N."/>
            <person name="Kersten P."/>
            <person name="Kohler A."/>
            <person name="Kuees U."/>
            <person name="Kumar T.K.A."/>
            <person name="Kuo A."/>
            <person name="LaButti K."/>
            <person name="Larrondo L.F."/>
            <person name="Lindquist E."/>
            <person name="Ling A."/>
            <person name="Lombard V."/>
            <person name="Lucas S."/>
            <person name="Lundell T."/>
            <person name="Martin R."/>
            <person name="McLaughlin D.J."/>
            <person name="Morgenstern I."/>
            <person name="Morin E."/>
            <person name="Murat C."/>
            <person name="Nagy L.G."/>
            <person name="Nolan M."/>
            <person name="Ohm R.A."/>
            <person name="Patyshakuliyeva A."/>
            <person name="Rokas A."/>
            <person name="Ruiz-Duenas F.J."/>
            <person name="Sabat G."/>
            <person name="Salamov A."/>
            <person name="Samejima M."/>
            <person name="Schmutz J."/>
            <person name="Slot J.C."/>
            <person name="St John F."/>
            <person name="Stenlid J."/>
            <person name="Sun H."/>
            <person name="Sun S."/>
            <person name="Syed K."/>
            <person name="Tsang A."/>
            <person name="Wiebenga A."/>
            <person name="Young D."/>
            <person name="Pisabarro A."/>
            <person name="Eastwood D.C."/>
            <person name="Martin F."/>
            <person name="Cullen D."/>
            <person name="Grigoriev I.V."/>
            <person name="Hibbett D.S."/>
        </authorList>
    </citation>
    <scope>NUCLEOTIDE SEQUENCE [LARGE SCALE GENOMIC DNA]</scope>
    <source>
        <strain evidence="3">TFB10046</strain>
    </source>
</reference>
<name>J0L8N0_AURST</name>
<dbReference type="EMBL" id="JH688716">
    <property type="protein sequence ID" value="EJD32711.1"/>
    <property type="molecule type" value="Genomic_DNA"/>
</dbReference>
<dbReference type="InParanoid" id="J0L8N0"/>
<feature type="compositionally biased region" description="Pro residues" evidence="1">
    <location>
        <begin position="209"/>
        <end position="223"/>
    </location>
</feature>
<feature type="compositionally biased region" description="Polar residues" evidence="1">
    <location>
        <begin position="160"/>
        <end position="175"/>
    </location>
</feature>
<accession>J0L8N0</accession>
<evidence type="ECO:0000256" key="1">
    <source>
        <dbReference type="SAM" id="MobiDB-lite"/>
    </source>
</evidence>
<gene>
    <name evidence="2" type="ORF">AURDEDRAFT_132028</name>
</gene>
<feature type="region of interest" description="Disordered" evidence="1">
    <location>
        <begin position="150"/>
        <end position="178"/>
    </location>
</feature>
<protein>
    <submittedName>
        <fullName evidence="2">Uncharacterized protein</fullName>
    </submittedName>
</protein>